<dbReference type="GO" id="GO:0005615">
    <property type="term" value="C:extracellular space"/>
    <property type="evidence" value="ECO:0007669"/>
    <property type="project" value="TreeGrafter"/>
</dbReference>
<keyword evidence="4" id="KW-0430">Lectin</keyword>
<dbReference type="Proteomes" id="UP001233999">
    <property type="component" value="Unassembled WGS sequence"/>
</dbReference>
<dbReference type="SUPFAM" id="SSF56436">
    <property type="entry name" value="C-type lectin-like"/>
    <property type="match status" value="1"/>
</dbReference>
<evidence type="ECO:0000313" key="6">
    <source>
        <dbReference type="EMBL" id="KAJ9588887.1"/>
    </source>
</evidence>
<evidence type="ECO:0000256" key="1">
    <source>
        <dbReference type="ARBA" id="ARBA00004613"/>
    </source>
</evidence>
<keyword evidence="3" id="KW-0732">Signal</keyword>
<evidence type="ECO:0000259" key="5">
    <source>
        <dbReference type="PROSITE" id="PS50041"/>
    </source>
</evidence>
<dbReference type="InterPro" id="IPR001304">
    <property type="entry name" value="C-type_lectin-like"/>
</dbReference>
<evidence type="ECO:0000256" key="4">
    <source>
        <dbReference type="ARBA" id="ARBA00022734"/>
    </source>
</evidence>
<dbReference type="AlphaFoldDB" id="A0AAD7ZZ71"/>
<evidence type="ECO:0000256" key="3">
    <source>
        <dbReference type="ARBA" id="ARBA00022729"/>
    </source>
</evidence>
<organism evidence="6 7">
    <name type="scientific">Diploptera punctata</name>
    <name type="common">Pacific beetle cockroach</name>
    <dbReference type="NCBI Taxonomy" id="6984"/>
    <lineage>
        <taxon>Eukaryota</taxon>
        <taxon>Metazoa</taxon>
        <taxon>Ecdysozoa</taxon>
        <taxon>Arthropoda</taxon>
        <taxon>Hexapoda</taxon>
        <taxon>Insecta</taxon>
        <taxon>Pterygota</taxon>
        <taxon>Neoptera</taxon>
        <taxon>Polyneoptera</taxon>
        <taxon>Dictyoptera</taxon>
        <taxon>Blattodea</taxon>
        <taxon>Blaberoidea</taxon>
        <taxon>Blaberidae</taxon>
        <taxon>Diplopterinae</taxon>
        <taxon>Diploptera</taxon>
    </lineage>
</organism>
<dbReference type="PANTHER" id="PTHR22799:SF1">
    <property type="entry name" value="C-TYPE LECTIN DOMAIN FAMILY 11 MEMBER A"/>
    <property type="match status" value="1"/>
</dbReference>
<comment type="subcellular location">
    <subcellularLocation>
        <location evidence="1">Secreted</location>
    </subcellularLocation>
</comment>
<accession>A0AAD7ZZ71</accession>
<dbReference type="GO" id="GO:0030246">
    <property type="term" value="F:carbohydrate binding"/>
    <property type="evidence" value="ECO:0007669"/>
    <property type="project" value="UniProtKB-KW"/>
</dbReference>
<protein>
    <recommendedName>
        <fullName evidence="5">C-type lectin domain-containing protein</fullName>
    </recommendedName>
</protein>
<dbReference type="Gene3D" id="3.10.100.10">
    <property type="entry name" value="Mannose-Binding Protein A, subunit A"/>
    <property type="match status" value="1"/>
</dbReference>
<proteinExistence type="predicted"/>
<keyword evidence="7" id="KW-1185">Reference proteome</keyword>
<dbReference type="InterPro" id="IPR051663">
    <property type="entry name" value="CLec_Tetranectin-domain"/>
</dbReference>
<feature type="domain" description="C-type lectin" evidence="5">
    <location>
        <begin position="1"/>
        <end position="98"/>
    </location>
</feature>
<dbReference type="EMBL" id="JASPKZ010005297">
    <property type="protein sequence ID" value="KAJ9588887.1"/>
    <property type="molecule type" value="Genomic_DNA"/>
</dbReference>
<dbReference type="InterPro" id="IPR016186">
    <property type="entry name" value="C-type_lectin-like/link_sf"/>
</dbReference>
<sequence>MAWGSKLAIFDIDDDVNAEENILDMINDMVEGELYFIGAHDLFNEGHYLDIEGKELRYIKWYYNEPNNYNGSQNCIAVNKGLKMFDLECDYPRYAICMIPKEE</sequence>
<evidence type="ECO:0000313" key="7">
    <source>
        <dbReference type="Proteomes" id="UP001233999"/>
    </source>
</evidence>
<dbReference type="InterPro" id="IPR016187">
    <property type="entry name" value="CTDL_fold"/>
</dbReference>
<evidence type="ECO:0000256" key="2">
    <source>
        <dbReference type="ARBA" id="ARBA00022525"/>
    </source>
</evidence>
<gene>
    <name evidence="6" type="ORF">L9F63_017827</name>
</gene>
<name>A0AAD7ZZ71_DIPPU</name>
<comment type="caution">
    <text evidence="6">The sequence shown here is derived from an EMBL/GenBank/DDBJ whole genome shotgun (WGS) entry which is preliminary data.</text>
</comment>
<dbReference type="PANTHER" id="PTHR22799">
    <property type="entry name" value="TETRANECTIN-RELATED"/>
    <property type="match status" value="1"/>
</dbReference>
<keyword evidence="2" id="KW-0964">Secreted</keyword>
<dbReference type="PROSITE" id="PS50041">
    <property type="entry name" value="C_TYPE_LECTIN_2"/>
    <property type="match status" value="1"/>
</dbReference>
<reference evidence="6" key="2">
    <citation type="submission" date="2023-05" db="EMBL/GenBank/DDBJ databases">
        <authorList>
            <person name="Fouks B."/>
        </authorList>
    </citation>
    <scope>NUCLEOTIDE SEQUENCE</scope>
    <source>
        <strain evidence="6">Stay&amp;Tobe</strain>
        <tissue evidence="6">Testes</tissue>
    </source>
</reference>
<reference evidence="6" key="1">
    <citation type="journal article" date="2023" name="IScience">
        <title>Live-bearing cockroach genome reveals convergent evolutionary mechanisms linked to viviparity in insects and beyond.</title>
        <authorList>
            <person name="Fouks B."/>
            <person name="Harrison M.C."/>
            <person name="Mikhailova A.A."/>
            <person name="Marchal E."/>
            <person name="English S."/>
            <person name="Carruthers M."/>
            <person name="Jennings E.C."/>
            <person name="Chiamaka E.L."/>
            <person name="Frigard R.A."/>
            <person name="Pippel M."/>
            <person name="Attardo G.M."/>
            <person name="Benoit J.B."/>
            <person name="Bornberg-Bauer E."/>
            <person name="Tobe S.S."/>
        </authorList>
    </citation>
    <scope>NUCLEOTIDE SEQUENCE</scope>
    <source>
        <strain evidence="6">Stay&amp;Tobe</strain>
    </source>
</reference>
<dbReference type="GO" id="GO:0008083">
    <property type="term" value="F:growth factor activity"/>
    <property type="evidence" value="ECO:0007669"/>
    <property type="project" value="TreeGrafter"/>
</dbReference>
<dbReference type="Pfam" id="PF00059">
    <property type="entry name" value="Lectin_C"/>
    <property type="match status" value="1"/>
</dbReference>